<dbReference type="InterPro" id="IPR038081">
    <property type="entry name" value="CalX-like_sf"/>
</dbReference>
<evidence type="ECO:0000313" key="2">
    <source>
        <dbReference type="Proteomes" id="UP000297407"/>
    </source>
</evidence>
<accession>A0A4Z0L6V6</accession>
<gene>
    <name evidence="1" type="ORF">E4635_08185</name>
</gene>
<dbReference type="SUPFAM" id="SSF141072">
    <property type="entry name" value="CalX-like"/>
    <property type="match status" value="1"/>
</dbReference>
<dbReference type="PROSITE" id="PS51257">
    <property type="entry name" value="PROKAR_LIPOPROTEIN"/>
    <property type="match status" value="1"/>
</dbReference>
<dbReference type="OrthoDB" id="1359955at2"/>
<proteinExistence type="predicted"/>
<name>A0A4Z0L6V6_9FLAO</name>
<sequence length="158" mass="17201">MDNYIKNIGKLTALSLCGLLLFSCEKEDDLLQRTGKPTVTIDQKDITVTEGDPITLDFKLSYAIPAETHIRIEVAGGTATDEDDFLFDLDTMEDAGGGFFGGNGYFFVIDPDETTATLDIETIADAMPEGTETLTLKFYSASQGRAVIDQTVNVKIND</sequence>
<reference evidence="1 2" key="1">
    <citation type="submission" date="2019-04" db="EMBL/GenBank/DDBJ databases">
        <title>Flavobacterium sp. strain DS2-A Genome sequencing and assembly.</title>
        <authorList>
            <person name="Kim I."/>
        </authorList>
    </citation>
    <scope>NUCLEOTIDE SEQUENCE [LARGE SCALE GENOMIC DNA]</scope>
    <source>
        <strain evidence="1 2">DS2-A</strain>
    </source>
</reference>
<dbReference type="Proteomes" id="UP000297407">
    <property type="component" value="Unassembled WGS sequence"/>
</dbReference>
<keyword evidence="2" id="KW-1185">Reference proteome</keyword>
<evidence type="ECO:0000313" key="1">
    <source>
        <dbReference type="EMBL" id="TGD57981.1"/>
    </source>
</evidence>
<dbReference type="Gene3D" id="2.60.40.2030">
    <property type="match status" value="1"/>
</dbReference>
<organism evidence="1 2">
    <name type="scientific">Flavobacterium humi</name>
    <dbReference type="NCBI Taxonomy" id="2562683"/>
    <lineage>
        <taxon>Bacteria</taxon>
        <taxon>Pseudomonadati</taxon>
        <taxon>Bacteroidota</taxon>
        <taxon>Flavobacteriia</taxon>
        <taxon>Flavobacteriales</taxon>
        <taxon>Flavobacteriaceae</taxon>
        <taxon>Flavobacterium</taxon>
    </lineage>
</organism>
<dbReference type="AlphaFoldDB" id="A0A4Z0L6V6"/>
<dbReference type="EMBL" id="SRLH01000004">
    <property type="protein sequence ID" value="TGD57981.1"/>
    <property type="molecule type" value="Genomic_DNA"/>
</dbReference>
<dbReference type="RefSeq" id="WP_135526153.1">
    <property type="nucleotide sequence ID" value="NZ_SRLH01000004.1"/>
</dbReference>
<protein>
    <submittedName>
        <fullName evidence="1">Uncharacterized protein</fullName>
    </submittedName>
</protein>
<comment type="caution">
    <text evidence="1">The sequence shown here is derived from an EMBL/GenBank/DDBJ whole genome shotgun (WGS) entry which is preliminary data.</text>
</comment>